<organism evidence="6 7">
    <name type="scientific">Jaapia argillacea MUCL 33604</name>
    <dbReference type="NCBI Taxonomy" id="933084"/>
    <lineage>
        <taxon>Eukaryota</taxon>
        <taxon>Fungi</taxon>
        <taxon>Dikarya</taxon>
        <taxon>Basidiomycota</taxon>
        <taxon>Agaricomycotina</taxon>
        <taxon>Agaricomycetes</taxon>
        <taxon>Agaricomycetidae</taxon>
        <taxon>Jaapiales</taxon>
        <taxon>Jaapiaceae</taxon>
        <taxon>Jaapia</taxon>
    </lineage>
</organism>
<feature type="non-terminal residue" evidence="6">
    <location>
        <position position="1"/>
    </location>
</feature>
<evidence type="ECO:0000313" key="7">
    <source>
        <dbReference type="Proteomes" id="UP000027265"/>
    </source>
</evidence>
<proteinExistence type="predicted"/>
<name>A0A067QF46_9AGAM</name>
<accession>A0A067QF46</accession>
<dbReference type="SUPFAM" id="SSF144232">
    <property type="entry name" value="HIT/MYND zinc finger-like"/>
    <property type="match status" value="1"/>
</dbReference>
<evidence type="ECO:0000256" key="4">
    <source>
        <dbReference type="PROSITE-ProRule" id="PRU00134"/>
    </source>
</evidence>
<keyword evidence="1" id="KW-0479">Metal-binding</keyword>
<dbReference type="InterPro" id="IPR002893">
    <property type="entry name" value="Znf_MYND"/>
</dbReference>
<gene>
    <name evidence="6" type="ORF">JAAARDRAFT_684611</name>
</gene>
<dbReference type="Pfam" id="PF01753">
    <property type="entry name" value="zf-MYND"/>
    <property type="match status" value="1"/>
</dbReference>
<dbReference type="Proteomes" id="UP000027265">
    <property type="component" value="Unassembled WGS sequence"/>
</dbReference>
<reference evidence="7" key="1">
    <citation type="journal article" date="2014" name="Proc. Natl. Acad. Sci. U.S.A.">
        <title>Extensive sampling of basidiomycete genomes demonstrates inadequacy of the white-rot/brown-rot paradigm for wood decay fungi.</title>
        <authorList>
            <person name="Riley R."/>
            <person name="Salamov A.A."/>
            <person name="Brown D.W."/>
            <person name="Nagy L.G."/>
            <person name="Floudas D."/>
            <person name="Held B.W."/>
            <person name="Levasseur A."/>
            <person name="Lombard V."/>
            <person name="Morin E."/>
            <person name="Otillar R."/>
            <person name="Lindquist E.A."/>
            <person name="Sun H."/>
            <person name="LaButti K.M."/>
            <person name="Schmutz J."/>
            <person name="Jabbour D."/>
            <person name="Luo H."/>
            <person name="Baker S.E."/>
            <person name="Pisabarro A.G."/>
            <person name="Walton J.D."/>
            <person name="Blanchette R.A."/>
            <person name="Henrissat B."/>
            <person name="Martin F."/>
            <person name="Cullen D."/>
            <person name="Hibbett D.S."/>
            <person name="Grigoriev I.V."/>
        </authorList>
    </citation>
    <scope>NUCLEOTIDE SEQUENCE [LARGE SCALE GENOMIC DNA]</scope>
    <source>
        <strain evidence="7">MUCL 33604</strain>
    </source>
</reference>
<keyword evidence="3" id="KW-0862">Zinc</keyword>
<keyword evidence="2 4" id="KW-0863">Zinc-finger</keyword>
<dbReference type="Gene3D" id="6.10.140.2220">
    <property type="match status" value="1"/>
</dbReference>
<dbReference type="GO" id="GO:0008270">
    <property type="term" value="F:zinc ion binding"/>
    <property type="evidence" value="ECO:0007669"/>
    <property type="project" value="UniProtKB-KW"/>
</dbReference>
<dbReference type="AlphaFoldDB" id="A0A067QF46"/>
<dbReference type="STRING" id="933084.A0A067QF46"/>
<dbReference type="PROSITE" id="PS50865">
    <property type="entry name" value="ZF_MYND_2"/>
    <property type="match status" value="1"/>
</dbReference>
<keyword evidence="7" id="KW-1185">Reference proteome</keyword>
<dbReference type="OrthoDB" id="3044960at2759"/>
<evidence type="ECO:0000256" key="2">
    <source>
        <dbReference type="ARBA" id="ARBA00022771"/>
    </source>
</evidence>
<evidence type="ECO:0000259" key="5">
    <source>
        <dbReference type="PROSITE" id="PS50865"/>
    </source>
</evidence>
<evidence type="ECO:0000313" key="6">
    <source>
        <dbReference type="EMBL" id="KDQ64790.1"/>
    </source>
</evidence>
<evidence type="ECO:0000256" key="3">
    <source>
        <dbReference type="ARBA" id="ARBA00022833"/>
    </source>
</evidence>
<dbReference type="HOGENOM" id="CLU_027660_0_0_1"/>
<sequence length="557" mass="61202">LNVFFHHLSSRKVPTDDIGNDTDEDLALCSVIGLAQLGHDLEIQPRLVEGPGLKAWPAILRWCQFLVRSRLRSEFVNREQRLDEVFAPIAVCWDGLCQYPSLCQAITSTPEAIEMVAKMWIYESTHPASRTARDCLASSVFLTCLVENKGPTLDKVVETFESRVADLVKAMISNLRLQAAEPIGARRLLATILVTRGLLCADTPKHQLRGALLKAGVVGIVTQLLVLIAPHIVNGSKSIASDAMASLYECLYDFLHLAKKMSYIVQSIRGGLLRALVVCGEHLAGLSSDDRDLVLGLLVDILCAHLVYLPVLSAVRTSLEALLNEDPMAFDGILNSPGKDAWNDFYCTATSRARMAEDFALVGKPKMACGNPKCLKFDLKDMFMKCSGCRKVVYCSKRCQGVNWKGDHRSMCKLNQAHSHAPKIAISRQNRRFIHQLASSDIRSRLSTLQNEAKLQLPGDPIGSMLIQADYTVVPPVFSFCFPSHFNDAPEEASISESEEDEDEFQLSVIKGVLEQPACHTVIAVLVRSGDAATLFSLVSTNFWTSDASVEIATLGG</sequence>
<dbReference type="InParanoid" id="A0A067QF46"/>
<evidence type="ECO:0000256" key="1">
    <source>
        <dbReference type="ARBA" id="ARBA00022723"/>
    </source>
</evidence>
<feature type="domain" description="MYND-type" evidence="5">
    <location>
        <begin position="371"/>
        <end position="412"/>
    </location>
</feature>
<protein>
    <recommendedName>
        <fullName evidence="5">MYND-type domain-containing protein</fullName>
    </recommendedName>
</protein>
<dbReference type="EMBL" id="KL197709">
    <property type="protein sequence ID" value="KDQ64790.1"/>
    <property type="molecule type" value="Genomic_DNA"/>
</dbReference>